<comment type="pathway">
    <text evidence="2 5">Amino-acid biosynthesis; L-arginine biosynthesis; L-arginine from L-ornithine and carbamoyl phosphate: step 3/3.</text>
</comment>
<dbReference type="CDD" id="cd01359">
    <property type="entry name" value="Argininosuccinate_lyase"/>
    <property type="match status" value="1"/>
</dbReference>
<dbReference type="GO" id="GO:0005829">
    <property type="term" value="C:cytosol"/>
    <property type="evidence" value="ECO:0007669"/>
    <property type="project" value="TreeGrafter"/>
</dbReference>
<dbReference type="GO" id="GO:0042450">
    <property type="term" value="P:L-arginine biosynthetic process via ornithine"/>
    <property type="evidence" value="ECO:0007669"/>
    <property type="project" value="UniProtKB-UniRule"/>
</dbReference>
<dbReference type="GO" id="GO:0004056">
    <property type="term" value="F:argininosuccinate lyase activity"/>
    <property type="evidence" value="ECO:0007669"/>
    <property type="project" value="UniProtKB-UniRule"/>
</dbReference>
<reference evidence="7 8" key="1">
    <citation type="submission" date="2018-07" db="EMBL/GenBank/DDBJ databases">
        <title>Genomic Encyclopedia of Type Strains, Phase III (KMG-III): the genomes of soil and plant-associated and newly described type strains.</title>
        <authorList>
            <person name="Whitman W."/>
        </authorList>
    </citation>
    <scope>NUCLEOTIDE SEQUENCE [LARGE SCALE GENOMIC DNA]</scope>
    <source>
        <strain evidence="7 8">CECT 7946</strain>
    </source>
</reference>
<dbReference type="HAMAP" id="MF_00006">
    <property type="entry name" value="Arg_succ_lyase"/>
    <property type="match status" value="1"/>
</dbReference>
<dbReference type="PRINTS" id="PR00145">
    <property type="entry name" value="ARGSUCLYASE"/>
</dbReference>
<dbReference type="InterPro" id="IPR024083">
    <property type="entry name" value="Fumarase/histidase_N"/>
</dbReference>
<evidence type="ECO:0000313" key="8">
    <source>
        <dbReference type="Proteomes" id="UP000256980"/>
    </source>
</evidence>
<dbReference type="PANTHER" id="PTHR43814:SF1">
    <property type="entry name" value="ARGININOSUCCINATE LYASE"/>
    <property type="match status" value="1"/>
</dbReference>
<keyword evidence="5" id="KW-0028">Amino-acid biosynthesis</keyword>
<dbReference type="PRINTS" id="PR00149">
    <property type="entry name" value="FUMRATELYASE"/>
</dbReference>
<proteinExistence type="inferred from homology"/>
<sequence length="436" mass="48949">MKAEITAFAGISMKLWDKGYSIDKKIELFTVGNDREIDMHIAKYDVEASRAHAVMLESIGIITSEELEQLKSGLNILAKSIEDGTFIIEDSFEDVHSKIEHELTKTLGDVGKKIHTARSRNDQVLVALQLYYKENLEIINSKTKTFFDTLLNLAETHKTQLLPGYTHLQVAMPSSFGLWFSAYAELLIDDVYVLNAVSKIADQNPLGSAAGYGSSFPIDRNITTKELGFSTLKYNVVAAQLSRGKSERAIASALGGLCNTMARFAMDICLYMSQNFGFITFPDELTTGSSIMPHKKNPDVFELIRGKCNKIQALHSEMLLITNNLPSGYHRDFQLLKENIINAFEDVKDILDIFNYSIQQIIVKDIDLTDEKYQYLFTVDSINNLVVEGMSFREAYQKIGSEVQAGTYKPDLGKEHSHIGSIHNLCLDNIRAKFPK</sequence>
<comment type="catalytic activity">
    <reaction evidence="1 5">
        <text>2-(N(omega)-L-arginino)succinate = fumarate + L-arginine</text>
        <dbReference type="Rhea" id="RHEA:24020"/>
        <dbReference type="ChEBI" id="CHEBI:29806"/>
        <dbReference type="ChEBI" id="CHEBI:32682"/>
        <dbReference type="ChEBI" id="CHEBI:57472"/>
        <dbReference type="EC" id="4.3.2.1"/>
    </reaction>
</comment>
<dbReference type="AlphaFoldDB" id="A0A3D9HBN4"/>
<evidence type="ECO:0000256" key="1">
    <source>
        <dbReference type="ARBA" id="ARBA00000985"/>
    </source>
</evidence>
<dbReference type="InterPro" id="IPR000362">
    <property type="entry name" value="Fumarate_lyase_fam"/>
</dbReference>
<evidence type="ECO:0000259" key="6">
    <source>
        <dbReference type="Pfam" id="PF00206"/>
    </source>
</evidence>
<dbReference type="UniPathway" id="UPA00068">
    <property type="reaction ID" value="UER00114"/>
</dbReference>
<keyword evidence="5 7" id="KW-0456">Lyase</keyword>
<evidence type="ECO:0000256" key="4">
    <source>
        <dbReference type="ARBA" id="ARBA00022571"/>
    </source>
</evidence>
<evidence type="ECO:0000256" key="2">
    <source>
        <dbReference type="ARBA" id="ARBA00004941"/>
    </source>
</evidence>
<name>A0A3D9HBN4_9FLAO</name>
<comment type="similarity">
    <text evidence="5">Belongs to the lyase 1 family. Argininosuccinate lyase subfamily.</text>
</comment>
<keyword evidence="4 5" id="KW-0055">Arginine biosynthesis</keyword>
<comment type="subcellular location">
    <subcellularLocation>
        <location evidence="5">Cytoplasm</location>
    </subcellularLocation>
</comment>
<dbReference type="NCBIfam" id="TIGR00838">
    <property type="entry name" value="argH"/>
    <property type="match status" value="1"/>
</dbReference>
<dbReference type="InterPro" id="IPR020557">
    <property type="entry name" value="Fumarate_lyase_CS"/>
</dbReference>
<dbReference type="InterPro" id="IPR008948">
    <property type="entry name" value="L-Aspartase-like"/>
</dbReference>
<protein>
    <recommendedName>
        <fullName evidence="3 5">Argininosuccinate lyase</fullName>
        <shortName evidence="5">ASAL</shortName>
        <ecNumber evidence="3 5">4.3.2.1</ecNumber>
    </recommendedName>
    <alternativeName>
        <fullName evidence="5">Arginosuccinase</fullName>
    </alternativeName>
</protein>
<dbReference type="Pfam" id="PF00206">
    <property type="entry name" value="Lyase_1"/>
    <property type="match status" value="1"/>
</dbReference>
<organism evidence="7 8">
    <name type="scientific">Winogradskyella eximia</name>
    <dbReference type="NCBI Taxonomy" id="262006"/>
    <lineage>
        <taxon>Bacteria</taxon>
        <taxon>Pseudomonadati</taxon>
        <taxon>Bacteroidota</taxon>
        <taxon>Flavobacteriia</taxon>
        <taxon>Flavobacteriales</taxon>
        <taxon>Flavobacteriaceae</taxon>
        <taxon>Winogradskyella</taxon>
    </lineage>
</organism>
<dbReference type="EC" id="4.3.2.1" evidence="3 5"/>
<gene>
    <name evidence="5" type="primary">argH</name>
    <name evidence="7" type="ORF">DFQ10_101664</name>
</gene>
<dbReference type="SUPFAM" id="SSF48557">
    <property type="entry name" value="L-aspartase-like"/>
    <property type="match status" value="1"/>
</dbReference>
<accession>A0A3D9HBN4</accession>
<keyword evidence="5" id="KW-0963">Cytoplasm</keyword>
<evidence type="ECO:0000313" key="7">
    <source>
        <dbReference type="EMBL" id="RED46887.1"/>
    </source>
</evidence>
<dbReference type="EMBL" id="QRDV01000001">
    <property type="protein sequence ID" value="RED46887.1"/>
    <property type="molecule type" value="Genomic_DNA"/>
</dbReference>
<dbReference type="InterPro" id="IPR009049">
    <property type="entry name" value="Argininosuccinate_lyase"/>
</dbReference>
<dbReference type="Proteomes" id="UP000256980">
    <property type="component" value="Unassembled WGS sequence"/>
</dbReference>
<comment type="caution">
    <text evidence="7">The sequence shown here is derived from an EMBL/GenBank/DDBJ whole genome shotgun (WGS) entry which is preliminary data.</text>
</comment>
<keyword evidence="8" id="KW-1185">Reference proteome</keyword>
<dbReference type="Gene3D" id="1.20.200.10">
    <property type="entry name" value="Fumarase/aspartase (Central domain)"/>
    <property type="match status" value="1"/>
</dbReference>
<evidence type="ECO:0000256" key="5">
    <source>
        <dbReference type="HAMAP-Rule" id="MF_00006"/>
    </source>
</evidence>
<dbReference type="Gene3D" id="1.10.275.10">
    <property type="entry name" value="Fumarase/aspartase (N-terminal domain)"/>
    <property type="match status" value="1"/>
</dbReference>
<dbReference type="InterPro" id="IPR022761">
    <property type="entry name" value="Fumarate_lyase_N"/>
</dbReference>
<dbReference type="Gene3D" id="1.10.40.30">
    <property type="entry name" value="Fumarase/aspartase (C-terminal domain)"/>
    <property type="match status" value="1"/>
</dbReference>
<dbReference type="PANTHER" id="PTHR43814">
    <property type="entry name" value="ARGININOSUCCINATE LYASE"/>
    <property type="match status" value="1"/>
</dbReference>
<feature type="domain" description="Fumarate lyase N-terminal" evidence="6">
    <location>
        <begin position="37"/>
        <end position="312"/>
    </location>
</feature>
<evidence type="ECO:0000256" key="3">
    <source>
        <dbReference type="ARBA" id="ARBA00012338"/>
    </source>
</evidence>
<dbReference type="PROSITE" id="PS00163">
    <property type="entry name" value="FUMARATE_LYASES"/>
    <property type="match status" value="1"/>
</dbReference>